<dbReference type="FunFam" id="2.40.50.140:FF:000023">
    <property type="entry name" value="Polyribonucleotide nucleotidyltransferase"/>
    <property type="match status" value="1"/>
</dbReference>
<dbReference type="OrthoDB" id="9804305at2"/>
<dbReference type="InterPro" id="IPR036456">
    <property type="entry name" value="PNPase_PH_RNA-bd_sf"/>
</dbReference>
<protein>
    <recommendedName>
        <fullName evidence="9">Polyribonucleotide nucleotidyltransferase</fullName>
        <ecNumber evidence="9">2.7.7.8</ecNumber>
    </recommendedName>
    <alternativeName>
        <fullName evidence="9">Polynucleotide phosphorylase</fullName>
        <shortName evidence="9">PNPase</shortName>
    </alternativeName>
</protein>
<dbReference type="GO" id="GO:0000287">
    <property type="term" value="F:magnesium ion binding"/>
    <property type="evidence" value="ECO:0007669"/>
    <property type="project" value="UniProtKB-UniRule"/>
</dbReference>
<evidence type="ECO:0000313" key="13">
    <source>
        <dbReference type="Proteomes" id="UP000008922"/>
    </source>
</evidence>
<keyword evidence="8 9" id="KW-0694">RNA-binding</keyword>
<dbReference type="InterPro" id="IPR004087">
    <property type="entry name" value="KH_dom"/>
</dbReference>
<dbReference type="InterPro" id="IPR036345">
    <property type="entry name" value="ExoRNase_PH_dom2_sf"/>
</dbReference>
<feature type="domain" description="S1 motif" evidence="11">
    <location>
        <begin position="623"/>
        <end position="691"/>
    </location>
</feature>
<reference evidence="12 13" key="1">
    <citation type="submission" date="2010-12" db="EMBL/GenBank/DDBJ databases">
        <title>Whole genome sequence of Anaerolinea thermophila UNI-1.</title>
        <authorList>
            <person name="Narita-Yamada S."/>
            <person name="Kishi E."/>
            <person name="Watanabe Y."/>
            <person name="Takasaki K."/>
            <person name="Ankai A."/>
            <person name="Oguchi A."/>
            <person name="Fukui S."/>
            <person name="Takahashi M."/>
            <person name="Yashiro I."/>
            <person name="Hosoyama A."/>
            <person name="Sekiguchi Y."/>
            <person name="Hanada S."/>
            <person name="Fujita N."/>
        </authorList>
    </citation>
    <scope>NUCLEOTIDE SEQUENCE [LARGE SCALE GENOMIC DNA]</scope>
    <source>
        <strain evidence="13">DSM 14523 / JCM 11388 / NBRC 100420 / UNI-1</strain>
    </source>
</reference>
<dbReference type="AlphaFoldDB" id="E8N3S7"/>
<dbReference type="Gene3D" id="3.30.230.70">
    <property type="entry name" value="GHMP Kinase, N-terminal domain"/>
    <property type="match status" value="2"/>
</dbReference>
<dbReference type="GO" id="GO:0006402">
    <property type="term" value="P:mRNA catabolic process"/>
    <property type="evidence" value="ECO:0007669"/>
    <property type="project" value="UniProtKB-UniRule"/>
</dbReference>
<dbReference type="Proteomes" id="UP000008922">
    <property type="component" value="Chromosome"/>
</dbReference>
<dbReference type="Pfam" id="PF03725">
    <property type="entry name" value="RNase_PH_C"/>
    <property type="match status" value="2"/>
</dbReference>
<dbReference type="InterPro" id="IPR012162">
    <property type="entry name" value="PNPase"/>
</dbReference>
<keyword evidence="7 9" id="KW-0460">Magnesium</keyword>
<evidence type="ECO:0000313" key="12">
    <source>
        <dbReference type="EMBL" id="BAJ63091.1"/>
    </source>
</evidence>
<evidence type="ECO:0000256" key="10">
    <source>
        <dbReference type="SAM" id="MobiDB-lite"/>
    </source>
</evidence>
<dbReference type="GO" id="GO:0003723">
    <property type="term" value="F:RNA binding"/>
    <property type="evidence" value="ECO:0007669"/>
    <property type="project" value="UniProtKB-UniRule"/>
</dbReference>
<evidence type="ECO:0000256" key="4">
    <source>
        <dbReference type="ARBA" id="ARBA00022679"/>
    </source>
</evidence>
<feature type="region of interest" description="Disordered" evidence="10">
    <location>
        <begin position="697"/>
        <end position="760"/>
    </location>
</feature>
<dbReference type="HAMAP" id="MF_01595">
    <property type="entry name" value="PNPase"/>
    <property type="match status" value="1"/>
</dbReference>
<dbReference type="SUPFAM" id="SSF50249">
    <property type="entry name" value="Nucleic acid-binding proteins"/>
    <property type="match status" value="1"/>
</dbReference>
<dbReference type="Pfam" id="PF00575">
    <property type="entry name" value="S1"/>
    <property type="match status" value="1"/>
</dbReference>
<dbReference type="PANTHER" id="PTHR11252:SF0">
    <property type="entry name" value="POLYRIBONUCLEOTIDE NUCLEOTIDYLTRANSFERASE 1, MITOCHONDRIAL"/>
    <property type="match status" value="1"/>
</dbReference>
<name>E8N3S7_ANATU</name>
<keyword evidence="4 9" id="KW-0808">Transferase</keyword>
<evidence type="ECO:0000256" key="8">
    <source>
        <dbReference type="ARBA" id="ARBA00022884"/>
    </source>
</evidence>
<dbReference type="InterPro" id="IPR015847">
    <property type="entry name" value="ExoRNase_PH_dom2"/>
</dbReference>
<dbReference type="SMART" id="SM00316">
    <property type="entry name" value="S1"/>
    <property type="match status" value="1"/>
</dbReference>
<keyword evidence="3 9" id="KW-0963">Cytoplasm</keyword>
<dbReference type="GO" id="GO:0000175">
    <property type="term" value="F:3'-5'-RNA exonuclease activity"/>
    <property type="evidence" value="ECO:0007669"/>
    <property type="project" value="TreeGrafter"/>
</dbReference>
<evidence type="ECO:0000256" key="1">
    <source>
        <dbReference type="ARBA" id="ARBA00004496"/>
    </source>
</evidence>
<evidence type="ECO:0000259" key="11">
    <source>
        <dbReference type="PROSITE" id="PS50126"/>
    </source>
</evidence>
<dbReference type="eggNOG" id="COG1185">
    <property type="taxonomic scope" value="Bacteria"/>
</dbReference>
<dbReference type="SUPFAM" id="SSF54791">
    <property type="entry name" value="Eukaryotic type KH-domain (KH-domain type I)"/>
    <property type="match status" value="1"/>
</dbReference>
<dbReference type="InterPro" id="IPR036612">
    <property type="entry name" value="KH_dom_type_1_sf"/>
</dbReference>
<organism evidence="12 13">
    <name type="scientific">Anaerolinea thermophila (strain DSM 14523 / JCM 11388 / NBRC 100420 / UNI-1)</name>
    <dbReference type="NCBI Taxonomy" id="926569"/>
    <lineage>
        <taxon>Bacteria</taxon>
        <taxon>Bacillati</taxon>
        <taxon>Chloroflexota</taxon>
        <taxon>Anaerolineae</taxon>
        <taxon>Anaerolineales</taxon>
        <taxon>Anaerolineaceae</taxon>
        <taxon>Anaerolinea</taxon>
    </lineage>
</organism>
<proteinExistence type="inferred from homology"/>
<dbReference type="InterPro" id="IPR015848">
    <property type="entry name" value="PNPase_PH_RNA-bd_bac/org-type"/>
</dbReference>
<comment type="cofactor">
    <cofactor evidence="9">
        <name>Mg(2+)</name>
        <dbReference type="ChEBI" id="CHEBI:18420"/>
    </cofactor>
</comment>
<dbReference type="GO" id="GO:0005829">
    <property type="term" value="C:cytosol"/>
    <property type="evidence" value="ECO:0007669"/>
    <property type="project" value="UniProtKB-ARBA"/>
</dbReference>
<dbReference type="Pfam" id="PF03726">
    <property type="entry name" value="PNPase"/>
    <property type="match status" value="1"/>
</dbReference>
<dbReference type="EC" id="2.7.7.8" evidence="9"/>
<accession>E8N3S7</accession>
<dbReference type="SMART" id="SM00322">
    <property type="entry name" value="KH"/>
    <property type="match status" value="1"/>
</dbReference>
<dbReference type="FunFam" id="3.30.230.70:FF:000001">
    <property type="entry name" value="Polyribonucleotide nucleotidyltransferase"/>
    <property type="match status" value="1"/>
</dbReference>
<dbReference type="EMBL" id="AP012029">
    <property type="protein sequence ID" value="BAJ63091.1"/>
    <property type="molecule type" value="Genomic_DNA"/>
</dbReference>
<comment type="subcellular location">
    <subcellularLocation>
        <location evidence="1 9">Cytoplasm</location>
    </subcellularLocation>
</comment>
<comment type="function">
    <text evidence="9">Involved in mRNA degradation. Catalyzes the phosphorolysis of single-stranded polyribonucleotides processively in the 3'- to 5'-direction.</text>
</comment>
<dbReference type="InterPro" id="IPR027408">
    <property type="entry name" value="PNPase/RNase_PH_dom_sf"/>
</dbReference>
<dbReference type="FunFam" id="3.30.230.70:FF:000002">
    <property type="entry name" value="Polyribonucleotide nucleotidyltransferase"/>
    <property type="match status" value="1"/>
</dbReference>
<evidence type="ECO:0000256" key="7">
    <source>
        <dbReference type="ARBA" id="ARBA00022842"/>
    </source>
</evidence>
<dbReference type="Gene3D" id="2.40.50.140">
    <property type="entry name" value="Nucleic acid-binding proteins"/>
    <property type="match status" value="1"/>
</dbReference>
<dbReference type="RefSeq" id="WP_013559481.1">
    <property type="nucleotide sequence ID" value="NC_014960.1"/>
</dbReference>
<dbReference type="NCBIfam" id="TIGR03591">
    <property type="entry name" value="polynuc_phos"/>
    <property type="match status" value="1"/>
</dbReference>
<evidence type="ECO:0000256" key="2">
    <source>
        <dbReference type="ARBA" id="ARBA00007404"/>
    </source>
</evidence>
<dbReference type="InterPro" id="IPR012340">
    <property type="entry name" value="NA-bd_OB-fold"/>
</dbReference>
<dbReference type="GO" id="GO:0004654">
    <property type="term" value="F:polyribonucleotide nucleotidyltransferase activity"/>
    <property type="evidence" value="ECO:0007669"/>
    <property type="project" value="UniProtKB-UniRule"/>
</dbReference>
<dbReference type="CDD" id="cd11364">
    <property type="entry name" value="RNase_PH_PNPase_2"/>
    <property type="match status" value="1"/>
</dbReference>
<dbReference type="PIRSF" id="PIRSF005499">
    <property type="entry name" value="PNPase"/>
    <property type="match status" value="1"/>
</dbReference>
<evidence type="ECO:0000256" key="6">
    <source>
        <dbReference type="ARBA" id="ARBA00022723"/>
    </source>
</evidence>
<comment type="catalytic activity">
    <reaction evidence="9">
        <text>RNA(n+1) + phosphate = RNA(n) + a ribonucleoside 5'-diphosphate</text>
        <dbReference type="Rhea" id="RHEA:22096"/>
        <dbReference type="Rhea" id="RHEA-COMP:14527"/>
        <dbReference type="Rhea" id="RHEA-COMP:17342"/>
        <dbReference type="ChEBI" id="CHEBI:43474"/>
        <dbReference type="ChEBI" id="CHEBI:57930"/>
        <dbReference type="ChEBI" id="CHEBI:140395"/>
        <dbReference type="EC" id="2.7.7.8"/>
    </reaction>
</comment>
<dbReference type="PANTHER" id="PTHR11252">
    <property type="entry name" value="POLYRIBONUCLEOTIDE NUCLEOTIDYLTRANSFERASE"/>
    <property type="match status" value="1"/>
</dbReference>
<dbReference type="InterPro" id="IPR003029">
    <property type="entry name" value="S1_domain"/>
</dbReference>
<evidence type="ECO:0000256" key="3">
    <source>
        <dbReference type="ARBA" id="ARBA00022490"/>
    </source>
</evidence>
<dbReference type="Gene3D" id="3.30.1370.10">
    <property type="entry name" value="K Homology domain, type 1"/>
    <property type="match status" value="1"/>
</dbReference>
<dbReference type="InterPro" id="IPR004088">
    <property type="entry name" value="KH_dom_type_1"/>
</dbReference>
<dbReference type="STRING" id="926569.ANT_10570"/>
<dbReference type="SUPFAM" id="SSF54211">
    <property type="entry name" value="Ribosomal protein S5 domain 2-like"/>
    <property type="match status" value="2"/>
</dbReference>
<dbReference type="GO" id="GO:0006396">
    <property type="term" value="P:RNA processing"/>
    <property type="evidence" value="ECO:0007669"/>
    <property type="project" value="InterPro"/>
</dbReference>
<dbReference type="FunCoup" id="E8N3S7">
    <property type="interactions" value="429"/>
</dbReference>
<comment type="similarity">
    <text evidence="2 9">Belongs to the polyribonucleotide nucleotidyltransferase family.</text>
</comment>
<dbReference type="CDD" id="cd04472">
    <property type="entry name" value="S1_PNPase"/>
    <property type="match status" value="1"/>
</dbReference>
<dbReference type="InterPro" id="IPR001247">
    <property type="entry name" value="ExoRNase_PH_dom1"/>
</dbReference>
<feature type="binding site" evidence="9">
    <location>
        <position position="487"/>
    </location>
    <ligand>
        <name>Mg(2+)</name>
        <dbReference type="ChEBI" id="CHEBI:18420"/>
    </ligand>
</feature>
<keyword evidence="6 9" id="KW-0479">Metal-binding</keyword>
<dbReference type="PROSITE" id="PS50126">
    <property type="entry name" value="S1"/>
    <property type="match status" value="1"/>
</dbReference>
<feature type="binding site" evidence="9">
    <location>
        <position position="493"/>
    </location>
    <ligand>
        <name>Mg(2+)</name>
        <dbReference type="ChEBI" id="CHEBI:18420"/>
    </ligand>
</feature>
<dbReference type="InParanoid" id="E8N3S7"/>
<dbReference type="PROSITE" id="PS50084">
    <property type="entry name" value="KH_TYPE_1"/>
    <property type="match status" value="1"/>
</dbReference>
<keyword evidence="5 9" id="KW-0548">Nucleotidyltransferase</keyword>
<dbReference type="HOGENOM" id="CLU_004217_2_2_0"/>
<dbReference type="SUPFAM" id="SSF55666">
    <property type="entry name" value="Ribonuclease PH domain 2-like"/>
    <property type="match status" value="2"/>
</dbReference>
<dbReference type="SUPFAM" id="SSF46915">
    <property type="entry name" value="Polynucleotide phosphorylase/guanosine pentaphosphate synthase (PNPase/GPSI), domain 3"/>
    <property type="match status" value="1"/>
</dbReference>
<dbReference type="KEGG" id="atm:ANT_10570"/>
<keyword evidence="13" id="KW-1185">Reference proteome</keyword>
<dbReference type="InterPro" id="IPR020568">
    <property type="entry name" value="Ribosomal_Su5_D2-typ_SF"/>
</dbReference>
<evidence type="ECO:0000256" key="5">
    <source>
        <dbReference type="ARBA" id="ARBA00022695"/>
    </source>
</evidence>
<sequence length="760" mass="82240">MQPESKVFTALVGGQPVVFETGKLAGQAGGAVTVRLGDSMVFAAATMSPEPREGIDFFPLSVEYEERLYAGGRIPGSYFRREGKPSTEAILTARLTDRPLRPLFNKEMRNEVQVILFSLSADQENPLDILCINAASAALMISDIPWGGPVGAVRIGRIDGQFIINPTFSQMEISDLDLRIAGTRDAILMVECGAKEVAEDVMVQALQFGHEALQPLIDAQLQMAAEVGKPKREVPLFPLDPTLVDQVYEKAAGALEAALDAPHDKAQLNEAVDALQKQIVEEMAAGDETLVEPLKNAFTEVYKKVVRRRILEKGIRPDHRTPTEIRPIWCEVGISPRAHGSGLFTRGETQVLTLATLGTPREAQELDSLVPIETKRYMHHYNFPPYSTGEVKPLRGQSRREIGHGALAERALEPVIPPEDEFPYTLRLVSEVLSSNGSTSMASVCGSTLALMDTGVPIKAPVAGVAMGLIKEGDNAVILTDIQGLEDHLGDMDFKVAGTEKGITALQMDIKIKGITPELMSRALAQAREARLDILKKMLAVIPAPRPELKPHVPRITILKVPVDKIGAIIGPGGKLIRALQEETNTRIDIEDDGTVYIASTDKAGEMAARERIEAVTETPQVGRIYTGKVVRVTDFGAFVEILPNVDGMVHISQLDSERVNRVEDVVNVGDEVTVMVTNIDPDGKIRLSRQAVLEGWSAEEAQERDRPGSRSGNGGGRPAPSRTGNAPRSGGRPGNESRSGGKPGGGNRGDAGRGTQRRR</sequence>
<dbReference type="CDD" id="cd11363">
    <property type="entry name" value="RNase_PH_PNPase_1"/>
    <property type="match status" value="1"/>
</dbReference>
<dbReference type="Pfam" id="PF00013">
    <property type="entry name" value="KH_1"/>
    <property type="match status" value="1"/>
</dbReference>
<dbReference type="NCBIfam" id="NF008805">
    <property type="entry name" value="PRK11824.1"/>
    <property type="match status" value="1"/>
</dbReference>
<gene>
    <name evidence="9 12" type="primary">pnp</name>
    <name evidence="12" type="ordered locus">ANT_10570</name>
</gene>
<dbReference type="FunFam" id="3.30.1370.10:FF:000001">
    <property type="entry name" value="Polyribonucleotide nucleotidyltransferase"/>
    <property type="match status" value="1"/>
</dbReference>
<dbReference type="Pfam" id="PF01138">
    <property type="entry name" value="RNase_PH"/>
    <property type="match status" value="2"/>
</dbReference>
<dbReference type="CDD" id="cd02393">
    <property type="entry name" value="KH-I_PNPase"/>
    <property type="match status" value="1"/>
</dbReference>
<evidence type="ECO:0000256" key="9">
    <source>
        <dbReference type="HAMAP-Rule" id="MF_01595"/>
    </source>
</evidence>